<dbReference type="GO" id="GO:0042147">
    <property type="term" value="P:retrograde transport, endosome to Golgi"/>
    <property type="evidence" value="ECO:0007669"/>
    <property type="project" value="TreeGrafter"/>
</dbReference>
<protein>
    <submittedName>
        <fullName evidence="4">Switch-associated protein 70-like</fullName>
    </submittedName>
</protein>
<dbReference type="GO" id="GO:0005829">
    <property type="term" value="C:cytosol"/>
    <property type="evidence" value="ECO:0007669"/>
    <property type="project" value="GOC"/>
</dbReference>
<evidence type="ECO:0000313" key="4">
    <source>
        <dbReference type="RefSeq" id="XP_031561233.1"/>
    </source>
</evidence>
<dbReference type="Pfam" id="PF00169">
    <property type="entry name" value="PH"/>
    <property type="match status" value="1"/>
</dbReference>
<dbReference type="GO" id="GO:0055037">
    <property type="term" value="C:recycling endosome"/>
    <property type="evidence" value="ECO:0007669"/>
    <property type="project" value="TreeGrafter"/>
</dbReference>
<dbReference type="GeneID" id="116297193"/>
<dbReference type="Gene3D" id="2.30.29.30">
    <property type="entry name" value="Pleckstrin-homology domain (PH domain)/Phosphotyrosine-binding domain (PTB)"/>
    <property type="match status" value="1"/>
</dbReference>
<evidence type="ECO:0000259" key="2">
    <source>
        <dbReference type="PROSITE" id="PS50003"/>
    </source>
</evidence>
<dbReference type="Proteomes" id="UP000515163">
    <property type="component" value="Unplaced"/>
</dbReference>
<dbReference type="PANTHER" id="PTHR22902">
    <property type="entry name" value="SESQUIPEDALIAN"/>
    <property type="match status" value="1"/>
</dbReference>
<accession>A0A6P8I0I0</accession>
<proteinExistence type="predicted"/>
<dbReference type="PROSITE" id="PS50003">
    <property type="entry name" value="PH_DOMAIN"/>
    <property type="match status" value="1"/>
</dbReference>
<sequence>MKVGVFFPQRMKLNERSLAQFSISSAPIDKEGYLNKKGELNRGYQRRWFVLKGNLLYYFERKGDKEAIGVVILENCHVELAESEDQLYAFQISYGGAGSRTYVLGADSSQEMESWMKAVTNASYLYLKMMVEDLEKRLQDLTTSQNEMVNDSLSDSERFLDSTESADAEVKVNRHSASQIVENRLSISKPMPASRTPDSFGKFEPTVGTLIDFDSLPEQDTEFYSMGKSPEDLLPLNFNEFQHLEALHARELDSQREKSQVSQDDSLLGQRLAAGNIRAPRSKSERRRNLKPDISDVSSYRSITQTFTDEACGLTDQGSVFKRLHEKYGASIWVKVKECGKKDAFLD</sequence>
<dbReference type="PANTHER" id="PTHR22902:SF53">
    <property type="entry name" value="INOSITOL PHOSPHATASE INTERACTING PROTEIN, ISOFORM A"/>
    <property type="match status" value="1"/>
</dbReference>
<feature type="domain" description="PH" evidence="2">
    <location>
        <begin position="27"/>
        <end position="124"/>
    </location>
</feature>
<dbReference type="InterPro" id="IPR001849">
    <property type="entry name" value="PH_domain"/>
</dbReference>
<dbReference type="GO" id="GO:0001881">
    <property type="term" value="P:receptor recycling"/>
    <property type="evidence" value="ECO:0007669"/>
    <property type="project" value="TreeGrafter"/>
</dbReference>
<reference evidence="4" key="1">
    <citation type="submission" date="2025-08" db="UniProtKB">
        <authorList>
            <consortium name="RefSeq"/>
        </authorList>
    </citation>
    <scope>IDENTIFICATION</scope>
    <source>
        <tissue evidence="4">Tentacle</tissue>
    </source>
</reference>
<dbReference type="GO" id="GO:0007032">
    <property type="term" value="P:endosome organization"/>
    <property type="evidence" value="ECO:0007669"/>
    <property type="project" value="TreeGrafter"/>
</dbReference>
<dbReference type="SUPFAM" id="SSF50729">
    <property type="entry name" value="PH domain-like"/>
    <property type="match status" value="1"/>
</dbReference>
<feature type="region of interest" description="Disordered" evidence="1">
    <location>
        <begin position="256"/>
        <end position="289"/>
    </location>
</feature>
<evidence type="ECO:0000256" key="1">
    <source>
        <dbReference type="SAM" id="MobiDB-lite"/>
    </source>
</evidence>
<dbReference type="SMART" id="SM00233">
    <property type="entry name" value="PH"/>
    <property type="match status" value="1"/>
</dbReference>
<evidence type="ECO:0000313" key="3">
    <source>
        <dbReference type="Proteomes" id="UP000515163"/>
    </source>
</evidence>
<feature type="compositionally biased region" description="Basic residues" evidence="1">
    <location>
        <begin position="280"/>
        <end position="289"/>
    </location>
</feature>
<dbReference type="InterPro" id="IPR045188">
    <property type="entry name" value="Boi1/Boi2-like"/>
</dbReference>
<dbReference type="CDD" id="cd13288">
    <property type="entry name" value="PH_Ses"/>
    <property type="match status" value="1"/>
</dbReference>
<dbReference type="OrthoDB" id="10261837at2759"/>
<dbReference type="KEGG" id="aten:116297193"/>
<dbReference type="GO" id="GO:0005769">
    <property type="term" value="C:early endosome"/>
    <property type="evidence" value="ECO:0007669"/>
    <property type="project" value="TreeGrafter"/>
</dbReference>
<gene>
    <name evidence="4" type="primary">LOC116297193</name>
</gene>
<dbReference type="InParanoid" id="A0A6P8I0I0"/>
<dbReference type="InterPro" id="IPR011993">
    <property type="entry name" value="PH-like_dom_sf"/>
</dbReference>
<dbReference type="FunFam" id="2.30.29.30:FF:000286">
    <property type="entry name" value="PH-protein kinase domain containing protein"/>
    <property type="match status" value="1"/>
</dbReference>
<dbReference type="RefSeq" id="XP_031561233.1">
    <property type="nucleotide sequence ID" value="XM_031705373.1"/>
</dbReference>
<dbReference type="AlphaFoldDB" id="A0A6P8I0I0"/>
<name>A0A6P8I0I0_ACTTE</name>
<organism evidence="3 4">
    <name type="scientific">Actinia tenebrosa</name>
    <name type="common">Australian red waratah sea anemone</name>
    <dbReference type="NCBI Taxonomy" id="6105"/>
    <lineage>
        <taxon>Eukaryota</taxon>
        <taxon>Metazoa</taxon>
        <taxon>Cnidaria</taxon>
        <taxon>Anthozoa</taxon>
        <taxon>Hexacorallia</taxon>
        <taxon>Actiniaria</taxon>
        <taxon>Actiniidae</taxon>
        <taxon>Actinia</taxon>
    </lineage>
</organism>
<dbReference type="GO" id="GO:0005802">
    <property type="term" value="C:trans-Golgi network"/>
    <property type="evidence" value="ECO:0007669"/>
    <property type="project" value="TreeGrafter"/>
</dbReference>
<keyword evidence="3" id="KW-1185">Reference proteome</keyword>